<reference evidence="5" key="1">
    <citation type="journal article" date="2017" name="Genome Biol.">
        <title>Comparative genomics reveals high biological diversity and specific adaptations in the industrially and medically important fungal genus Aspergillus.</title>
        <authorList>
            <person name="de Vries R.P."/>
            <person name="Riley R."/>
            <person name="Wiebenga A."/>
            <person name="Aguilar-Osorio G."/>
            <person name="Amillis S."/>
            <person name="Uchima C.A."/>
            <person name="Anderluh G."/>
            <person name="Asadollahi M."/>
            <person name="Askin M."/>
            <person name="Barry K."/>
            <person name="Battaglia E."/>
            <person name="Bayram O."/>
            <person name="Benocci T."/>
            <person name="Braus-Stromeyer S.A."/>
            <person name="Caldana C."/>
            <person name="Canovas D."/>
            <person name="Cerqueira G.C."/>
            <person name="Chen F."/>
            <person name="Chen W."/>
            <person name="Choi C."/>
            <person name="Clum A."/>
            <person name="Dos Santos R.A."/>
            <person name="Damasio A.R."/>
            <person name="Diallinas G."/>
            <person name="Emri T."/>
            <person name="Fekete E."/>
            <person name="Flipphi M."/>
            <person name="Freyberg S."/>
            <person name="Gallo A."/>
            <person name="Gournas C."/>
            <person name="Habgood R."/>
            <person name="Hainaut M."/>
            <person name="Harispe M.L."/>
            <person name="Henrissat B."/>
            <person name="Hilden K.S."/>
            <person name="Hope R."/>
            <person name="Hossain A."/>
            <person name="Karabika E."/>
            <person name="Karaffa L."/>
            <person name="Karanyi Z."/>
            <person name="Krasevec N."/>
            <person name="Kuo A."/>
            <person name="Kusch H."/>
            <person name="LaButti K."/>
            <person name="Lagendijk E.L."/>
            <person name="Lapidus A."/>
            <person name="Levasseur A."/>
            <person name="Lindquist E."/>
            <person name="Lipzen A."/>
            <person name="Logrieco A.F."/>
            <person name="MacCabe A."/>
            <person name="Maekelae M.R."/>
            <person name="Malavazi I."/>
            <person name="Melin P."/>
            <person name="Meyer V."/>
            <person name="Mielnichuk N."/>
            <person name="Miskei M."/>
            <person name="Molnar A.P."/>
            <person name="Mule G."/>
            <person name="Ngan C.Y."/>
            <person name="Orejas M."/>
            <person name="Orosz E."/>
            <person name="Ouedraogo J.P."/>
            <person name="Overkamp K.M."/>
            <person name="Park H.-S."/>
            <person name="Perrone G."/>
            <person name="Piumi F."/>
            <person name="Punt P.J."/>
            <person name="Ram A.F."/>
            <person name="Ramon A."/>
            <person name="Rauscher S."/>
            <person name="Record E."/>
            <person name="Riano-Pachon D.M."/>
            <person name="Robert V."/>
            <person name="Roehrig J."/>
            <person name="Ruller R."/>
            <person name="Salamov A."/>
            <person name="Salih N.S."/>
            <person name="Samson R.A."/>
            <person name="Sandor E."/>
            <person name="Sanguinetti M."/>
            <person name="Schuetze T."/>
            <person name="Sepcic K."/>
            <person name="Shelest E."/>
            <person name="Sherlock G."/>
            <person name="Sophianopoulou V."/>
            <person name="Squina F.M."/>
            <person name="Sun H."/>
            <person name="Susca A."/>
            <person name="Todd R.B."/>
            <person name="Tsang A."/>
            <person name="Unkles S.E."/>
            <person name="van de Wiele N."/>
            <person name="van Rossen-Uffink D."/>
            <person name="Oliveira J.V."/>
            <person name="Vesth T.C."/>
            <person name="Visser J."/>
            <person name="Yu J.-H."/>
            <person name="Zhou M."/>
            <person name="Andersen M.R."/>
            <person name="Archer D.B."/>
            <person name="Baker S.E."/>
            <person name="Benoit I."/>
            <person name="Brakhage A.A."/>
            <person name="Braus G.H."/>
            <person name="Fischer R."/>
            <person name="Frisvad J.C."/>
            <person name="Goldman G.H."/>
            <person name="Houbraken J."/>
            <person name="Oakley B."/>
            <person name="Pocsi I."/>
            <person name="Scazzocchio C."/>
            <person name="Seiboth B."/>
            <person name="vanKuyk P.A."/>
            <person name="Wortman J."/>
            <person name="Dyer P.S."/>
            <person name="Grigoriev I.V."/>
        </authorList>
    </citation>
    <scope>NUCLEOTIDE SEQUENCE [LARGE SCALE GENOMIC DNA]</scope>
    <source>
        <strain evidence="5">CBS 106.47</strain>
    </source>
</reference>
<protein>
    <recommendedName>
        <fullName evidence="3">SWIM-type domain-containing protein</fullName>
    </recommendedName>
</protein>
<evidence type="ECO:0000256" key="1">
    <source>
        <dbReference type="PROSITE-ProRule" id="PRU00325"/>
    </source>
</evidence>
<evidence type="ECO:0000256" key="2">
    <source>
        <dbReference type="SAM" id="MobiDB-lite"/>
    </source>
</evidence>
<dbReference type="VEuPathDB" id="FungiDB:ASPFODRAFT_195495"/>
<evidence type="ECO:0000259" key="3">
    <source>
        <dbReference type="PROSITE" id="PS50966"/>
    </source>
</evidence>
<gene>
    <name evidence="4" type="ORF">ASPFODRAFT_195495</name>
</gene>
<dbReference type="EMBL" id="KV878246">
    <property type="protein sequence ID" value="OJZ83544.1"/>
    <property type="molecule type" value="Genomic_DNA"/>
</dbReference>
<feature type="domain" description="SWIM-type" evidence="3">
    <location>
        <begin position="170"/>
        <end position="248"/>
    </location>
</feature>
<keyword evidence="1" id="KW-0479">Metal-binding</keyword>
<feature type="compositionally biased region" description="Basic residues" evidence="2">
    <location>
        <begin position="43"/>
        <end position="56"/>
    </location>
</feature>
<feature type="region of interest" description="Disordered" evidence="2">
    <location>
        <begin position="34"/>
        <end position="61"/>
    </location>
</feature>
<feature type="region of interest" description="Disordered" evidence="2">
    <location>
        <begin position="105"/>
        <end position="124"/>
    </location>
</feature>
<dbReference type="Proteomes" id="UP000184063">
    <property type="component" value="Unassembled WGS sequence"/>
</dbReference>
<evidence type="ECO:0000313" key="5">
    <source>
        <dbReference type="Proteomes" id="UP000184063"/>
    </source>
</evidence>
<keyword evidence="1" id="KW-0862">Zinc</keyword>
<dbReference type="OrthoDB" id="5413281at2759"/>
<dbReference type="PROSITE" id="PS50966">
    <property type="entry name" value="ZF_SWIM"/>
    <property type="match status" value="1"/>
</dbReference>
<evidence type="ECO:0000313" key="4">
    <source>
        <dbReference type="EMBL" id="OJZ83544.1"/>
    </source>
</evidence>
<proteinExistence type="predicted"/>
<dbReference type="InterPro" id="IPR007527">
    <property type="entry name" value="Znf_SWIM"/>
</dbReference>
<feature type="region of interest" description="Disordered" evidence="2">
    <location>
        <begin position="190"/>
        <end position="215"/>
    </location>
</feature>
<accession>A0A1M3T9W4</accession>
<sequence>MASQNQSDHQLPSQTIPSTAQFIDQLISHLSTFTIPPVDSNHDHRHQPPARHHHRTPLSTLPPSQMAEVKATMLTLHCIFPNELLLALDILDRNLVNRFICNDTTNTSSSQTSHPTALHHSSTTNVTTKDIHDYFYVRSASTIAPDQSDPFSTSISTSSYHTKEPDPKGYEVRLKAWNCTCPTFTLNAFRDSGPDESEEEDSSSTTGHDSLSLTKDNHFPFGGSFTRNSTRSSPPVCKHLLACCLAVRCPGLFGGGEGRSISIVSAEELGGRWQWDDRLLDTCRSTKTTITVPLVNGSKMWSPL</sequence>
<keyword evidence="1" id="KW-0863">Zinc-finger</keyword>
<dbReference type="AlphaFoldDB" id="A0A1M3T9W4"/>
<dbReference type="GO" id="GO:0008270">
    <property type="term" value="F:zinc ion binding"/>
    <property type="evidence" value="ECO:0007669"/>
    <property type="project" value="UniProtKB-KW"/>
</dbReference>
<organism evidence="4 5">
    <name type="scientific">Aspergillus luchuensis (strain CBS 106.47)</name>
    <dbReference type="NCBI Taxonomy" id="1137211"/>
    <lineage>
        <taxon>Eukaryota</taxon>
        <taxon>Fungi</taxon>
        <taxon>Dikarya</taxon>
        <taxon>Ascomycota</taxon>
        <taxon>Pezizomycotina</taxon>
        <taxon>Eurotiomycetes</taxon>
        <taxon>Eurotiomycetidae</taxon>
        <taxon>Eurotiales</taxon>
        <taxon>Aspergillaceae</taxon>
        <taxon>Aspergillus</taxon>
        <taxon>Aspergillus subgen. Circumdati</taxon>
    </lineage>
</organism>
<name>A0A1M3T9W4_ASPLC</name>